<dbReference type="SUPFAM" id="SSF52540">
    <property type="entry name" value="P-loop containing nucleoside triphosphate hydrolases"/>
    <property type="match status" value="1"/>
</dbReference>
<dbReference type="PROSITE" id="PS50893">
    <property type="entry name" value="ABC_TRANSPORTER_2"/>
    <property type="match status" value="1"/>
</dbReference>
<keyword evidence="8" id="KW-0046">Antibiotic resistance</keyword>
<dbReference type="RefSeq" id="WP_142101310.1">
    <property type="nucleotide sequence ID" value="NZ_VIGH01000007.1"/>
</dbReference>
<keyword evidence="2" id="KW-0813">Transport</keyword>
<dbReference type="Pfam" id="PF00005">
    <property type="entry name" value="ABC_tran"/>
    <property type="match status" value="1"/>
</dbReference>
<evidence type="ECO:0000256" key="5">
    <source>
        <dbReference type="ARBA" id="ARBA00022840"/>
    </source>
</evidence>
<dbReference type="EMBL" id="VIGH01000007">
    <property type="protein sequence ID" value="TQF67212.1"/>
    <property type="molecule type" value="Genomic_DNA"/>
</dbReference>
<dbReference type="InterPro" id="IPR017871">
    <property type="entry name" value="ABC_transporter-like_CS"/>
</dbReference>
<dbReference type="FunFam" id="3.40.50.300:FF:000589">
    <property type="entry name" value="ABC transporter, ATP-binding subunit"/>
    <property type="match status" value="1"/>
</dbReference>
<evidence type="ECO:0000256" key="8">
    <source>
        <dbReference type="ARBA" id="ARBA00023251"/>
    </source>
</evidence>
<evidence type="ECO:0000313" key="11">
    <source>
        <dbReference type="EMBL" id="TQF67212.1"/>
    </source>
</evidence>
<dbReference type="InterPro" id="IPR027417">
    <property type="entry name" value="P-loop_NTPase"/>
</dbReference>
<feature type="domain" description="ABC transporter" evidence="10">
    <location>
        <begin position="10"/>
        <end position="240"/>
    </location>
</feature>
<dbReference type="InterPro" id="IPR003593">
    <property type="entry name" value="AAA+_ATPase"/>
</dbReference>
<dbReference type="PANTHER" id="PTHR42711">
    <property type="entry name" value="ABC TRANSPORTER ATP-BINDING PROTEIN"/>
    <property type="match status" value="1"/>
</dbReference>
<keyword evidence="6" id="KW-1278">Translocase</keyword>
<dbReference type="GO" id="GO:0055085">
    <property type="term" value="P:transmembrane transport"/>
    <property type="evidence" value="ECO:0007669"/>
    <property type="project" value="UniProtKB-ARBA"/>
</dbReference>
<accession>A0A541B4G9</accession>
<comment type="subcellular location">
    <subcellularLocation>
        <location evidence="1">Cell membrane</location>
        <topology evidence="1">Peripheral membrane protein</topology>
        <orientation evidence="1">Cytoplasmic side</orientation>
    </subcellularLocation>
</comment>
<reference evidence="11 12" key="1">
    <citation type="submission" date="2019-06" db="EMBL/GenBank/DDBJ databases">
        <title>Rhodococcus spaelei sp. nov., isolated from a cave.</title>
        <authorList>
            <person name="Lee S.D."/>
        </authorList>
    </citation>
    <scope>NUCLEOTIDE SEQUENCE [LARGE SCALE GENOMIC DNA]</scope>
    <source>
        <strain evidence="11 12">C9-5</strain>
    </source>
</reference>
<dbReference type="GO" id="GO:0043215">
    <property type="term" value="P:daunorubicin transport"/>
    <property type="evidence" value="ECO:0007669"/>
    <property type="project" value="InterPro"/>
</dbReference>
<dbReference type="GO" id="GO:0005524">
    <property type="term" value="F:ATP binding"/>
    <property type="evidence" value="ECO:0007669"/>
    <property type="project" value="UniProtKB-KW"/>
</dbReference>
<dbReference type="NCBIfam" id="TIGR01188">
    <property type="entry name" value="drrA"/>
    <property type="match status" value="1"/>
</dbReference>
<keyword evidence="3" id="KW-1003">Cell membrane</keyword>
<dbReference type="GO" id="GO:0046677">
    <property type="term" value="P:response to antibiotic"/>
    <property type="evidence" value="ECO:0007669"/>
    <property type="project" value="UniProtKB-KW"/>
</dbReference>
<organism evidence="11 12">
    <name type="scientific">Rhodococcus spelaei</name>
    <dbReference type="NCBI Taxonomy" id="2546320"/>
    <lineage>
        <taxon>Bacteria</taxon>
        <taxon>Bacillati</taxon>
        <taxon>Actinomycetota</taxon>
        <taxon>Actinomycetes</taxon>
        <taxon>Mycobacteriales</taxon>
        <taxon>Nocardiaceae</taxon>
        <taxon>Rhodococcus</taxon>
    </lineage>
</organism>
<evidence type="ECO:0000256" key="6">
    <source>
        <dbReference type="ARBA" id="ARBA00022967"/>
    </source>
</evidence>
<dbReference type="InterPro" id="IPR003439">
    <property type="entry name" value="ABC_transporter-like_ATP-bd"/>
</dbReference>
<evidence type="ECO:0000256" key="1">
    <source>
        <dbReference type="ARBA" id="ARBA00004413"/>
    </source>
</evidence>
<protein>
    <submittedName>
        <fullName evidence="11">ATP-binding cassette domain-containing protein</fullName>
    </submittedName>
</protein>
<dbReference type="InterPro" id="IPR005894">
    <property type="entry name" value="DrrA"/>
</dbReference>
<keyword evidence="12" id="KW-1185">Reference proteome</keyword>
<comment type="similarity">
    <text evidence="9">Belongs to the ABC transporter superfamily. Drug exporter-1 (DrugE1) (TC 3.A.1.105) family.</text>
</comment>
<comment type="caution">
    <text evidence="11">The sequence shown here is derived from an EMBL/GenBank/DDBJ whole genome shotgun (WGS) entry which is preliminary data.</text>
</comment>
<evidence type="ECO:0000256" key="9">
    <source>
        <dbReference type="ARBA" id="ARBA00049985"/>
    </source>
</evidence>
<keyword evidence="4" id="KW-0547">Nucleotide-binding</keyword>
<evidence type="ECO:0000256" key="2">
    <source>
        <dbReference type="ARBA" id="ARBA00022448"/>
    </source>
</evidence>
<dbReference type="InterPro" id="IPR050763">
    <property type="entry name" value="ABC_transporter_ATP-binding"/>
</dbReference>
<sequence>MNHDEPGDAIRVHGLTKKYGDHLVLDGLDLHVPVGRIFALLGANGAGKTTTVRILSTLLPFDSGQVTVAGHSLPGAAQSVRRSISVTGQYAAVDKVLTGRENLMLVAELNHLGRTESRRRTAELLDRFDLVGAADRRAETYSGGMARRLDLAMSLVAHPQVVFLDEPTTGLDPRSRREMWSVIRELADGGVTIFLTTQYLEEADELADRIAVIDGGAIVAEGTPTELKKLVNGGHVELQFADRTQFDRAAVALPGAVTDAGTLTVEVPTDGSIASLKTLLDRIDSPELSVEQFALHTPDLDDVFFALTGAPRATGSDSTKAAVR</sequence>
<evidence type="ECO:0000256" key="4">
    <source>
        <dbReference type="ARBA" id="ARBA00022741"/>
    </source>
</evidence>
<evidence type="ECO:0000313" key="12">
    <source>
        <dbReference type="Proteomes" id="UP000316256"/>
    </source>
</evidence>
<dbReference type="Gene3D" id="3.40.50.300">
    <property type="entry name" value="P-loop containing nucleotide triphosphate hydrolases"/>
    <property type="match status" value="1"/>
</dbReference>
<evidence type="ECO:0000256" key="7">
    <source>
        <dbReference type="ARBA" id="ARBA00023136"/>
    </source>
</evidence>
<dbReference type="OrthoDB" id="9804819at2"/>
<dbReference type="SMART" id="SM00382">
    <property type="entry name" value="AAA"/>
    <property type="match status" value="1"/>
</dbReference>
<dbReference type="PANTHER" id="PTHR42711:SF19">
    <property type="entry name" value="DOXORUBICIN RESISTANCE ATP-BINDING PROTEIN DRRA"/>
    <property type="match status" value="1"/>
</dbReference>
<evidence type="ECO:0000256" key="3">
    <source>
        <dbReference type="ARBA" id="ARBA00022475"/>
    </source>
</evidence>
<name>A0A541B4G9_9NOCA</name>
<dbReference type="GO" id="GO:0016887">
    <property type="term" value="F:ATP hydrolysis activity"/>
    <property type="evidence" value="ECO:0007669"/>
    <property type="project" value="InterPro"/>
</dbReference>
<keyword evidence="7" id="KW-0472">Membrane</keyword>
<evidence type="ECO:0000259" key="10">
    <source>
        <dbReference type="PROSITE" id="PS50893"/>
    </source>
</evidence>
<keyword evidence="5 11" id="KW-0067">ATP-binding</keyword>
<dbReference type="GO" id="GO:0005886">
    <property type="term" value="C:plasma membrane"/>
    <property type="evidence" value="ECO:0007669"/>
    <property type="project" value="UniProtKB-SubCell"/>
</dbReference>
<proteinExistence type="inferred from homology"/>
<dbReference type="AlphaFoldDB" id="A0A541B4G9"/>
<dbReference type="GO" id="GO:1900753">
    <property type="term" value="P:doxorubicin transport"/>
    <property type="evidence" value="ECO:0007669"/>
    <property type="project" value="InterPro"/>
</dbReference>
<gene>
    <name evidence="11" type="ORF">FK531_16795</name>
</gene>
<dbReference type="Proteomes" id="UP000316256">
    <property type="component" value="Unassembled WGS sequence"/>
</dbReference>
<dbReference type="PROSITE" id="PS00211">
    <property type="entry name" value="ABC_TRANSPORTER_1"/>
    <property type="match status" value="1"/>
</dbReference>